<dbReference type="AlphaFoldDB" id="A0A8H6Y2E5"/>
<feature type="compositionally biased region" description="Basic and acidic residues" evidence="2">
    <location>
        <begin position="15"/>
        <end position="26"/>
    </location>
</feature>
<comment type="caution">
    <text evidence="3">The sequence shown here is derived from an EMBL/GenBank/DDBJ whole genome shotgun (WGS) entry which is preliminary data.</text>
</comment>
<accession>A0A8H6Y2E5</accession>
<dbReference type="PANTHER" id="PTHR45648">
    <property type="entry name" value="GDSL LIPASE/ACYLHYDROLASE FAMILY PROTEIN (AFU_ORTHOLOGUE AFUA_4G14700)"/>
    <property type="match status" value="1"/>
</dbReference>
<dbReference type="PANTHER" id="PTHR45648:SF22">
    <property type="entry name" value="GDSL LIPASE_ACYLHYDROLASE FAMILY PROTEIN (AFU_ORTHOLOGUE AFUA_4G14700)"/>
    <property type="match status" value="1"/>
</dbReference>
<dbReference type="EMBL" id="JACAZH010000014">
    <property type="protein sequence ID" value="KAF7350572.1"/>
    <property type="molecule type" value="Genomic_DNA"/>
</dbReference>
<name>A0A8H6Y2E5_9AGAR</name>
<dbReference type="Gene3D" id="3.40.50.1110">
    <property type="entry name" value="SGNH hydrolase"/>
    <property type="match status" value="1"/>
</dbReference>
<evidence type="ECO:0000313" key="3">
    <source>
        <dbReference type="EMBL" id="KAF7350572.1"/>
    </source>
</evidence>
<keyword evidence="4" id="KW-1185">Reference proteome</keyword>
<keyword evidence="1" id="KW-0378">Hydrolase</keyword>
<dbReference type="SUPFAM" id="SSF52266">
    <property type="entry name" value="SGNH hydrolase"/>
    <property type="match status" value="1"/>
</dbReference>
<proteinExistence type="predicted"/>
<dbReference type="OrthoDB" id="1600564at2759"/>
<dbReference type="InterPro" id="IPR036514">
    <property type="entry name" value="SGNH_hydro_sf"/>
</dbReference>
<dbReference type="GO" id="GO:0016787">
    <property type="term" value="F:hydrolase activity"/>
    <property type="evidence" value="ECO:0007669"/>
    <property type="project" value="UniProtKB-KW"/>
</dbReference>
<feature type="region of interest" description="Disordered" evidence="2">
    <location>
        <begin position="1"/>
        <end position="31"/>
    </location>
</feature>
<gene>
    <name evidence="3" type="ORF">MSAN_01617000</name>
</gene>
<evidence type="ECO:0000256" key="2">
    <source>
        <dbReference type="SAM" id="MobiDB-lite"/>
    </source>
</evidence>
<organism evidence="3 4">
    <name type="scientific">Mycena sanguinolenta</name>
    <dbReference type="NCBI Taxonomy" id="230812"/>
    <lineage>
        <taxon>Eukaryota</taxon>
        <taxon>Fungi</taxon>
        <taxon>Dikarya</taxon>
        <taxon>Basidiomycota</taxon>
        <taxon>Agaricomycotina</taxon>
        <taxon>Agaricomycetes</taxon>
        <taxon>Agaricomycetidae</taxon>
        <taxon>Agaricales</taxon>
        <taxon>Marasmiineae</taxon>
        <taxon>Mycenaceae</taxon>
        <taxon>Mycena</taxon>
    </lineage>
</organism>
<dbReference type="GO" id="GO:0016740">
    <property type="term" value="F:transferase activity"/>
    <property type="evidence" value="ECO:0007669"/>
    <property type="project" value="UniProtKB-KW"/>
</dbReference>
<evidence type="ECO:0000256" key="1">
    <source>
        <dbReference type="ARBA" id="ARBA00022801"/>
    </source>
</evidence>
<sequence>MKRLLSVLKTSNPEPHPRENRPKDSAEQQSDNSLKIENMSFNDPSPWPGFDSLTNLFIFGDSYSAIGFAPNLPPPTKIDRQTVPYKYLTHADIDGTNWVGYLLMQHSPHPDLLVHDYAAGGACVPALGSIPAVETQVNQYFLEGYAMDREVLPWNAADSLFVTWVGINDCAYAQTHEDTLELLFTLEEKLYTAGARIFLFIDVPPIGRSPAGVLASSDISPTYLNWNSGLRNSVQVFASAHPDARVLTFSAFDTFNRILDHPKEYGIPAKDAGPNVRKRLLQHLPVMLYVLLIVQPQHRQLMYPGNNRLIPGRVVRENRLVRLNPLAALIYGTNQTYFSLLFYRDFLGRMRDNTKIPFAISVITTEVELAYHFLILRSMSLPRLVRLVRCVTSSETKEFQ</sequence>
<keyword evidence="3" id="KW-0808">Transferase</keyword>
<protein>
    <submittedName>
        <fullName evidence="3">Glycosyltransferase family 32 protein</fullName>
    </submittedName>
</protein>
<evidence type="ECO:0000313" key="4">
    <source>
        <dbReference type="Proteomes" id="UP000623467"/>
    </source>
</evidence>
<dbReference type="Proteomes" id="UP000623467">
    <property type="component" value="Unassembled WGS sequence"/>
</dbReference>
<reference evidence="3" key="1">
    <citation type="submission" date="2020-05" db="EMBL/GenBank/DDBJ databases">
        <title>Mycena genomes resolve the evolution of fungal bioluminescence.</title>
        <authorList>
            <person name="Tsai I.J."/>
        </authorList>
    </citation>
    <scope>NUCLEOTIDE SEQUENCE</scope>
    <source>
        <strain evidence="3">160909Yilan</strain>
    </source>
</reference>
<dbReference type="InterPro" id="IPR051058">
    <property type="entry name" value="GDSL_Est/Lipase"/>
</dbReference>